<dbReference type="Proteomes" id="UP000196531">
    <property type="component" value="Unassembled WGS sequence"/>
</dbReference>
<keyword evidence="4" id="KW-0862">Zinc</keyword>
<dbReference type="SUPFAM" id="SSF56281">
    <property type="entry name" value="Metallo-hydrolase/oxidoreductase"/>
    <property type="match status" value="1"/>
</dbReference>
<evidence type="ECO:0000259" key="5">
    <source>
        <dbReference type="SMART" id="SM00849"/>
    </source>
</evidence>
<keyword evidence="2" id="KW-0479">Metal-binding</keyword>
<accession>A0A1Y5F9J6</accession>
<evidence type="ECO:0000313" key="6">
    <source>
        <dbReference type="EMBL" id="OUR97455.1"/>
    </source>
</evidence>
<dbReference type="GO" id="GO:0046872">
    <property type="term" value="F:metal ion binding"/>
    <property type="evidence" value="ECO:0007669"/>
    <property type="project" value="UniProtKB-KW"/>
</dbReference>
<dbReference type="SMART" id="SM00849">
    <property type="entry name" value="Lactamase_B"/>
    <property type="match status" value="1"/>
</dbReference>
<dbReference type="InterPro" id="IPR036866">
    <property type="entry name" value="RibonucZ/Hydroxyglut_hydro"/>
</dbReference>
<comment type="caution">
    <text evidence="6">The sequence shown here is derived from an EMBL/GenBank/DDBJ whole genome shotgun (WGS) entry which is preliminary data.</text>
</comment>
<evidence type="ECO:0000256" key="2">
    <source>
        <dbReference type="ARBA" id="ARBA00022723"/>
    </source>
</evidence>
<keyword evidence="3" id="KW-0378">Hydrolase</keyword>
<proteinExistence type="predicted"/>
<dbReference type="InterPro" id="IPR001279">
    <property type="entry name" value="Metallo-B-lactamas"/>
</dbReference>
<dbReference type="GO" id="GO:0016787">
    <property type="term" value="F:hydrolase activity"/>
    <property type="evidence" value="ECO:0007669"/>
    <property type="project" value="UniProtKB-KW"/>
</dbReference>
<dbReference type="Gene3D" id="3.60.15.10">
    <property type="entry name" value="Ribonuclease Z/Hydroxyacylglutathione hydrolase-like"/>
    <property type="match status" value="1"/>
</dbReference>
<evidence type="ECO:0000256" key="4">
    <source>
        <dbReference type="ARBA" id="ARBA00022833"/>
    </source>
</evidence>
<name>A0A1Y5F9J6_9BACT</name>
<reference evidence="7" key="1">
    <citation type="journal article" date="2017" name="Proc. Natl. Acad. Sci. U.S.A.">
        <title>Simulation of Deepwater Horizon oil plume reveals substrate specialization within a complex community of hydrocarbon-degraders.</title>
        <authorList>
            <person name="Hu P."/>
            <person name="Dubinsky E.A."/>
            <person name="Probst A.J."/>
            <person name="Wang J."/>
            <person name="Sieber C.M.K."/>
            <person name="Tom L.M."/>
            <person name="Gardinali P."/>
            <person name="Banfield J.F."/>
            <person name="Atlas R.M."/>
            <person name="Andersen G.L."/>
        </authorList>
    </citation>
    <scope>NUCLEOTIDE SEQUENCE [LARGE SCALE GENOMIC DNA]</scope>
</reference>
<dbReference type="AlphaFoldDB" id="A0A1Y5F9J6"/>
<evidence type="ECO:0000313" key="7">
    <source>
        <dbReference type="Proteomes" id="UP000196531"/>
    </source>
</evidence>
<feature type="domain" description="Metallo-beta-lactamase" evidence="5">
    <location>
        <begin position="11"/>
        <end position="195"/>
    </location>
</feature>
<evidence type="ECO:0000256" key="1">
    <source>
        <dbReference type="ARBA" id="ARBA00001947"/>
    </source>
</evidence>
<dbReference type="PANTHER" id="PTHR46233:SF3">
    <property type="entry name" value="HYDROXYACYLGLUTATHIONE HYDROLASE GLOC"/>
    <property type="match status" value="1"/>
</dbReference>
<dbReference type="PANTHER" id="PTHR46233">
    <property type="entry name" value="HYDROXYACYLGLUTATHIONE HYDROLASE GLOC"/>
    <property type="match status" value="1"/>
</dbReference>
<comment type="cofactor">
    <cofactor evidence="1">
        <name>Zn(2+)</name>
        <dbReference type="ChEBI" id="CHEBI:29105"/>
    </cofactor>
</comment>
<dbReference type="InterPro" id="IPR051453">
    <property type="entry name" value="MBL_Glyoxalase_II"/>
</dbReference>
<sequence>MHTYPTGQLGTNSTFLFNTETKDLIIFDGGHQKELSFQIIEDNNLKLEKIVHTHTHFDHCLATKDLSDKYGADIWMHKEEDFLYSILPQQALYFGMQAPAPNKVDHYFVHGENISFKNVEGFSLKAICTPGHTPGGTCFYTEDLGVTPILIAGDTLFLGSVGRTDLPGGNQQQLLDSIKNELLSLPEETIVICGHGPTTTIGAEKRNNPFLQ</sequence>
<dbReference type="CDD" id="cd06262">
    <property type="entry name" value="metallo-hydrolase-like_MBL-fold"/>
    <property type="match status" value="1"/>
</dbReference>
<evidence type="ECO:0000256" key="3">
    <source>
        <dbReference type="ARBA" id="ARBA00022801"/>
    </source>
</evidence>
<organism evidence="6 7">
    <name type="scientific">Halobacteriovorax marinus</name>
    <dbReference type="NCBI Taxonomy" id="97084"/>
    <lineage>
        <taxon>Bacteria</taxon>
        <taxon>Pseudomonadati</taxon>
        <taxon>Bdellovibrionota</taxon>
        <taxon>Bacteriovoracia</taxon>
        <taxon>Bacteriovoracales</taxon>
        <taxon>Halobacteriovoraceae</taxon>
        <taxon>Halobacteriovorax</taxon>
    </lineage>
</organism>
<dbReference type="EMBL" id="MAAO01000006">
    <property type="protein sequence ID" value="OUR97455.1"/>
    <property type="molecule type" value="Genomic_DNA"/>
</dbReference>
<dbReference type="Pfam" id="PF00753">
    <property type="entry name" value="Lactamase_B"/>
    <property type="match status" value="1"/>
</dbReference>
<gene>
    <name evidence="6" type="ORF">A9Q84_08320</name>
</gene>
<protein>
    <recommendedName>
        <fullName evidence="5">Metallo-beta-lactamase domain-containing protein</fullName>
    </recommendedName>
</protein>